<sequence>MTSLATPLGQPTPTAAPAAQPFGARIVVGLLGVLLASLTAGLNGHVTEIAMTDVRGALAIGHDEGTWLTVLYEATQVAAMAFAPWCSVTFSLRRFTLFAIGGFALLALLAWKTPPWQVVLACAVAGGLIATAG</sequence>
<dbReference type="InterPro" id="IPR036259">
    <property type="entry name" value="MFS_trans_sf"/>
</dbReference>
<reference evidence="2 3" key="1">
    <citation type="submission" date="2018-07" db="EMBL/GenBank/DDBJ databases">
        <title>Mechanisms of high-level aminoglycoside resistance among Gram-negative pathogens in Brazil.</title>
        <authorList>
            <person name="Ballaben A.S."/>
            <person name="Darini A.L.C."/>
            <person name="Doi Y."/>
        </authorList>
    </citation>
    <scope>NUCLEOTIDE SEQUENCE [LARGE SCALE GENOMIC DNA]</scope>
    <source>
        <strain evidence="2 3">B2-305</strain>
    </source>
</reference>
<protein>
    <recommendedName>
        <fullName evidence="4">MFS transporter</fullName>
    </recommendedName>
</protein>
<evidence type="ECO:0000313" key="3">
    <source>
        <dbReference type="Proteomes" id="UP000253594"/>
    </source>
</evidence>
<dbReference type="SUPFAM" id="SSF103473">
    <property type="entry name" value="MFS general substrate transporter"/>
    <property type="match status" value="1"/>
</dbReference>
<keyword evidence="1" id="KW-1133">Transmembrane helix</keyword>
<comment type="caution">
    <text evidence="2">The sequence shown here is derived from an EMBL/GenBank/DDBJ whole genome shotgun (WGS) entry which is preliminary data.</text>
</comment>
<evidence type="ECO:0000313" key="2">
    <source>
        <dbReference type="EMBL" id="RCI73028.1"/>
    </source>
</evidence>
<evidence type="ECO:0000256" key="1">
    <source>
        <dbReference type="SAM" id="Phobius"/>
    </source>
</evidence>
<feature type="transmembrane region" description="Helical" evidence="1">
    <location>
        <begin position="95"/>
        <end position="111"/>
    </location>
</feature>
<feature type="transmembrane region" description="Helical" evidence="1">
    <location>
        <begin position="22"/>
        <end position="42"/>
    </location>
</feature>
<keyword evidence="1" id="KW-0472">Membrane</keyword>
<accession>A0A367M6K0</accession>
<name>A0A367M6K0_PSEAI</name>
<proteinExistence type="predicted"/>
<organism evidence="2 3">
    <name type="scientific">Pseudomonas aeruginosa</name>
    <dbReference type="NCBI Taxonomy" id="287"/>
    <lineage>
        <taxon>Bacteria</taxon>
        <taxon>Pseudomonadati</taxon>
        <taxon>Pseudomonadota</taxon>
        <taxon>Gammaproteobacteria</taxon>
        <taxon>Pseudomonadales</taxon>
        <taxon>Pseudomonadaceae</taxon>
        <taxon>Pseudomonas</taxon>
    </lineage>
</organism>
<evidence type="ECO:0008006" key="4">
    <source>
        <dbReference type="Google" id="ProtNLM"/>
    </source>
</evidence>
<dbReference type="AlphaFoldDB" id="A0A367M6K0"/>
<keyword evidence="1" id="KW-0812">Transmembrane</keyword>
<dbReference type="EMBL" id="QORE01000743">
    <property type="protein sequence ID" value="RCI73028.1"/>
    <property type="molecule type" value="Genomic_DNA"/>
</dbReference>
<gene>
    <name evidence="2" type="ORF">DT376_20535</name>
</gene>
<dbReference type="Proteomes" id="UP000253594">
    <property type="component" value="Unassembled WGS sequence"/>
</dbReference>